<dbReference type="Proteomes" id="UP000054350">
    <property type="component" value="Unassembled WGS sequence"/>
</dbReference>
<reference evidence="1 2" key="1">
    <citation type="submission" date="2009-11" db="EMBL/GenBank/DDBJ databases">
        <title>Annotation of Allomyces macrogynus ATCC 38327.</title>
        <authorList>
            <consortium name="The Broad Institute Genome Sequencing Platform"/>
            <person name="Russ C."/>
            <person name="Cuomo C."/>
            <person name="Burger G."/>
            <person name="Gray M.W."/>
            <person name="Holland P.W.H."/>
            <person name="King N."/>
            <person name="Lang F.B.F."/>
            <person name="Roger A.J."/>
            <person name="Ruiz-Trillo I."/>
            <person name="Young S.K."/>
            <person name="Zeng Q."/>
            <person name="Gargeya S."/>
            <person name="Fitzgerald M."/>
            <person name="Haas B."/>
            <person name="Abouelleil A."/>
            <person name="Alvarado L."/>
            <person name="Arachchi H.M."/>
            <person name="Berlin A."/>
            <person name="Chapman S.B."/>
            <person name="Gearin G."/>
            <person name="Goldberg J."/>
            <person name="Griggs A."/>
            <person name="Gujja S."/>
            <person name="Hansen M."/>
            <person name="Heiman D."/>
            <person name="Howarth C."/>
            <person name="Larimer J."/>
            <person name="Lui A."/>
            <person name="MacDonald P.J.P."/>
            <person name="McCowen C."/>
            <person name="Montmayeur A."/>
            <person name="Murphy C."/>
            <person name="Neiman D."/>
            <person name="Pearson M."/>
            <person name="Priest M."/>
            <person name="Roberts A."/>
            <person name="Saif S."/>
            <person name="Shea T."/>
            <person name="Sisk P."/>
            <person name="Stolte C."/>
            <person name="Sykes S."/>
            <person name="Wortman J."/>
            <person name="Nusbaum C."/>
            <person name="Birren B."/>
        </authorList>
    </citation>
    <scope>NUCLEOTIDE SEQUENCE [LARGE SCALE GENOMIC DNA]</scope>
    <source>
        <strain evidence="1 2">ATCC 38327</strain>
    </source>
</reference>
<proteinExistence type="predicted"/>
<dbReference type="AlphaFoldDB" id="A0A0L0SEE5"/>
<protein>
    <submittedName>
        <fullName evidence="1">Uncharacterized protein</fullName>
    </submittedName>
</protein>
<accession>A0A0L0SEE5</accession>
<evidence type="ECO:0000313" key="2">
    <source>
        <dbReference type="Proteomes" id="UP000054350"/>
    </source>
</evidence>
<dbReference type="VEuPathDB" id="FungiDB:AMAG_06121"/>
<evidence type="ECO:0000313" key="1">
    <source>
        <dbReference type="EMBL" id="KNE60765.1"/>
    </source>
</evidence>
<keyword evidence="2" id="KW-1185">Reference proteome</keyword>
<sequence length="475" mass="48923">MAKTLVGALRSMAHSPALFRSPLAATYTAHLIPVLVANVQPDLDGDLDSIEDIARSRSPSASSAGGASTVDSALAAHSVTALALAAVQRLVASAPATSVSAVLAHLCDAMDAQQVWRDAGRTDLLLSSILAAASSPAQTLLLDQLLARTSDSDVLRALSSAPFAPGCLAVSLHDVVNAVSSAGNAGAPVLAHVTRTVGVSAPRDVLGAVLVPGVSPRAACAVLDVVQSDLSPVTLDQVEPVIALLGDEDAEVRKKAAEVITAASRAPGATAQRELAARVIDALTTRENEEVVVVKAVVGAHVDSARDWATVVESTGEKARNVIAVGLRDAVERGAPWAEPIAALLVDTDSEIDWAALTTALRDAATAEVADADDALLLATALSEGTLQRLYKSRPTIQFGPLPEITRNDNDVVPVGEEVTVDEFQAILAGKKVAVRPVSMGGEWASVRMSMLSLDAVLDRVCGDVTSDGESVQSE</sequence>
<reference evidence="2" key="2">
    <citation type="submission" date="2009-11" db="EMBL/GenBank/DDBJ databases">
        <title>The Genome Sequence of Allomyces macrogynus strain ATCC 38327.</title>
        <authorList>
            <consortium name="The Broad Institute Genome Sequencing Platform"/>
            <person name="Russ C."/>
            <person name="Cuomo C."/>
            <person name="Shea T."/>
            <person name="Young S.K."/>
            <person name="Zeng Q."/>
            <person name="Koehrsen M."/>
            <person name="Haas B."/>
            <person name="Borodovsky M."/>
            <person name="Guigo R."/>
            <person name="Alvarado L."/>
            <person name="Berlin A."/>
            <person name="Borenstein D."/>
            <person name="Chen Z."/>
            <person name="Engels R."/>
            <person name="Freedman E."/>
            <person name="Gellesch M."/>
            <person name="Goldberg J."/>
            <person name="Griggs A."/>
            <person name="Gujja S."/>
            <person name="Heiman D."/>
            <person name="Hepburn T."/>
            <person name="Howarth C."/>
            <person name="Jen D."/>
            <person name="Larson L."/>
            <person name="Lewis B."/>
            <person name="Mehta T."/>
            <person name="Park D."/>
            <person name="Pearson M."/>
            <person name="Roberts A."/>
            <person name="Saif S."/>
            <person name="Shenoy N."/>
            <person name="Sisk P."/>
            <person name="Stolte C."/>
            <person name="Sykes S."/>
            <person name="Walk T."/>
            <person name="White J."/>
            <person name="Yandava C."/>
            <person name="Burger G."/>
            <person name="Gray M.W."/>
            <person name="Holland P.W.H."/>
            <person name="King N."/>
            <person name="Lang F.B.F."/>
            <person name="Roger A.J."/>
            <person name="Ruiz-Trillo I."/>
            <person name="Lander E."/>
            <person name="Nusbaum C."/>
        </authorList>
    </citation>
    <scope>NUCLEOTIDE SEQUENCE [LARGE SCALE GENOMIC DNA]</scope>
    <source>
        <strain evidence="2">ATCC 38327</strain>
    </source>
</reference>
<organism evidence="1 2">
    <name type="scientific">Allomyces macrogynus (strain ATCC 38327)</name>
    <name type="common">Allomyces javanicus var. macrogynus</name>
    <dbReference type="NCBI Taxonomy" id="578462"/>
    <lineage>
        <taxon>Eukaryota</taxon>
        <taxon>Fungi</taxon>
        <taxon>Fungi incertae sedis</taxon>
        <taxon>Blastocladiomycota</taxon>
        <taxon>Blastocladiomycetes</taxon>
        <taxon>Blastocladiales</taxon>
        <taxon>Blastocladiaceae</taxon>
        <taxon>Allomyces</taxon>
    </lineage>
</organism>
<name>A0A0L0SEE5_ALLM3</name>
<dbReference type="EMBL" id="GG745336">
    <property type="protein sequence ID" value="KNE60765.1"/>
    <property type="molecule type" value="Genomic_DNA"/>
</dbReference>
<gene>
    <name evidence="1" type="ORF">AMAG_06121</name>
</gene>